<sequence>MRHALQTADETNQNLYNMLEVPKAGIRSQILSNESSNSLDSIILEEMTTIPDLVNIIDGYIDNPRTDRRILVNQIKRATRQIHQWDLRQTDLNNVLNDLNMMITAYNNERNTCQQYFLELQQCRIRIDTAEIEGRGINITDAAGGPPTGKDHAKGLLRGCMRGTMLE</sequence>
<dbReference type="OrthoDB" id="2445233at2759"/>
<organism evidence="1 2">
    <name type="scientific">Diversispora eburnea</name>
    <dbReference type="NCBI Taxonomy" id="1213867"/>
    <lineage>
        <taxon>Eukaryota</taxon>
        <taxon>Fungi</taxon>
        <taxon>Fungi incertae sedis</taxon>
        <taxon>Mucoromycota</taxon>
        <taxon>Glomeromycotina</taxon>
        <taxon>Glomeromycetes</taxon>
        <taxon>Diversisporales</taxon>
        <taxon>Diversisporaceae</taxon>
        <taxon>Diversispora</taxon>
    </lineage>
</organism>
<protein>
    <submittedName>
        <fullName evidence="1">2627_t:CDS:1</fullName>
    </submittedName>
</protein>
<gene>
    <name evidence="1" type="ORF">DEBURN_LOCUS10107</name>
</gene>
<comment type="caution">
    <text evidence="1">The sequence shown here is derived from an EMBL/GenBank/DDBJ whole genome shotgun (WGS) entry which is preliminary data.</text>
</comment>
<keyword evidence="2" id="KW-1185">Reference proteome</keyword>
<dbReference type="EMBL" id="CAJVPK010002536">
    <property type="protein sequence ID" value="CAG8614354.1"/>
    <property type="molecule type" value="Genomic_DNA"/>
</dbReference>
<proteinExistence type="predicted"/>
<dbReference type="AlphaFoldDB" id="A0A9N9CWB4"/>
<evidence type="ECO:0000313" key="1">
    <source>
        <dbReference type="EMBL" id="CAG8614354.1"/>
    </source>
</evidence>
<reference evidence="1" key="1">
    <citation type="submission" date="2021-06" db="EMBL/GenBank/DDBJ databases">
        <authorList>
            <person name="Kallberg Y."/>
            <person name="Tangrot J."/>
            <person name="Rosling A."/>
        </authorList>
    </citation>
    <scope>NUCLEOTIDE SEQUENCE</scope>
    <source>
        <strain evidence="1">AZ414A</strain>
    </source>
</reference>
<accession>A0A9N9CWB4</accession>
<evidence type="ECO:0000313" key="2">
    <source>
        <dbReference type="Proteomes" id="UP000789706"/>
    </source>
</evidence>
<name>A0A9N9CWB4_9GLOM</name>
<dbReference type="Proteomes" id="UP000789706">
    <property type="component" value="Unassembled WGS sequence"/>
</dbReference>